<keyword evidence="4 6" id="KW-0464">Manganese</keyword>
<evidence type="ECO:0000256" key="4">
    <source>
        <dbReference type="ARBA" id="ARBA00023211"/>
    </source>
</evidence>
<dbReference type="InterPro" id="IPR032466">
    <property type="entry name" value="Metal_Hydrolase"/>
</dbReference>
<comment type="similarity">
    <text evidence="1 6">Belongs to the metallo-dependent hydrolases superfamily. Adenine deaminase family.</text>
</comment>
<feature type="domain" description="Adenine deaminase C-terminal" evidence="8">
    <location>
        <begin position="412"/>
        <end position="580"/>
    </location>
</feature>
<dbReference type="NCBIfam" id="TIGR01178">
    <property type="entry name" value="ade"/>
    <property type="match status" value="1"/>
</dbReference>
<dbReference type="EC" id="3.5.4.2" evidence="2 6"/>
<dbReference type="RefSeq" id="WP_157994034.1">
    <property type="nucleotide sequence ID" value="NZ_AP019400.1"/>
</dbReference>
<dbReference type="Pfam" id="PF01979">
    <property type="entry name" value="Amidohydro_1"/>
    <property type="match status" value="1"/>
</dbReference>
<dbReference type="InterPro" id="IPR006680">
    <property type="entry name" value="Amidohydro-rel"/>
</dbReference>
<evidence type="ECO:0000256" key="3">
    <source>
        <dbReference type="ARBA" id="ARBA00022801"/>
    </source>
</evidence>
<dbReference type="Gene3D" id="2.30.40.10">
    <property type="entry name" value="Urease, subunit C, domain 1"/>
    <property type="match status" value="1"/>
</dbReference>
<dbReference type="Gene3D" id="3.20.20.140">
    <property type="entry name" value="Metal-dependent hydrolases"/>
    <property type="match status" value="1"/>
</dbReference>
<dbReference type="SUPFAM" id="SSF51556">
    <property type="entry name" value="Metallo-dependent hydrolases"/>
    <property type="match status" value="1"/>
</dbReference>
<keyword evidence="10" id="KW-1185">Reference proteome</keyword>
<comment type="catalytic activity">
    <reaction evidence="5 6">
        <text>adenine + H2O + H(+) = hypoxanthine + NH4(+)</text>
        <dbReference type="Rhea" id="RHEA:23688"/>
        <dbReference type="ChEBI" id="CHEBI:15377"/>
        <dbReference type="ChEBI" id="CHEBI:15378"/>
        <dbReference type="ChEBI" id="CHEBI:16708"/>
        <dbReference type="ChEBI" id="CHEBI:17368"/>
        <dbReference type="ChEBI" id="CHEBI:28938"/>
        <dbReference type="EC" id="3.5.4.2"/>
    </reaction>
</comment>
<dbReference type="EMBL" id="AP019400">
    <property type="protein sequence ID" value="BBI33304.1"/>
    <property type="molecule type" value="Genomic_DNA"/>
</dbReference>
<reference evidence="9 10" key="1">
    <citation type="submission" date="2019-01" db="EMBL/GenBank/DDBJ databases">
        <title>Complete genome sequence of Cohnella hallensis HS21 isolated from Korean fir (Abies koreana) rhizospheric soil.</title>
        <authorList>
            <person name="Jiang L."/>
            <person name="Kang S.W."/>
            <person name="Kim S."/>
            <person name="Jung J."/>
            <person name="Kim C.Y."/>
            <person name="Kim D.H."/>
            <person name="Kim S.W."/>
            <person name="Lee J."/>
        </authorList>
    </citation>
    <scope>NUCLEOTIDE SEQUENCE [LARGE SCALE GENOMIC DNA]</scope>
    <source>
        <strain evidence="9 10">HS21</strain>
    </source>
</reference>
<evidence type="ECO:0000259" key="7">
    <source>
        <dbReference type="Pfam" id="PF01979"/>
    </source>
</evidence>
<gene>
    <name evidence="6 9" type="primary">ade</name>
    <name evidence="9" type="ORF">KCTCHS21_27030</name>
</gene>
<sequence length="590" mass="63712">MDRKLVASARGDAPIDVAIENVKLVNVFSGEIYPAAIGITGDKIVHVTSPGVTTLEAKERRDGKGLFAIPGLIDTHIHIEVSMLTPARFAEAVLVHGTTTVLTDPHEIANVLGERGVKYMVDAAEGLDLRMLNMLPSCVPSAPGLETSGADFTPEAVDKMLAWDGVYGLGEVMNYHGVIHGDERMEGILDAGERSGKLIQGHAPRVSGRDLSAYMIAGPNSDHECRTADEAIEKIRAGMIVELREGSFSLSIAECAPIIKDMGYLPNVCFCADDLLPHDLADRGHMNYIVRKAIEEGIDPVNAIRYATLNSAERLERRDLGAIAAGRLADIVLVEQLETMKTVDVYVGGKHVVSEGKLLRPQPFVEPPADFFETVKLPEITEDDLALRVDHPNAKEAKVRVIEYDAAPGIPTDFMEVNLPVRDGLLVPEAYEGEKGPLCRVAVFHRHGLNENSNLGLLAGYGIVDGAVATTVAHDSHNLAVLGVNARDMAIAANELRKSQGGFVAVKNGEVIAHIPFPLAGLMSTESADTLVPQLKQFVEVLLKEIMPGKNPIHRMIAVTLPVIPRAKITDIGLVEVETQKLMPFIMAVQ</sequence>
<organism evidence="9 10">
    <name type="scientific">Cohnella abietis</name>
    <dbReference type="NCBI Taxonomy" id="2507935"/>
    <lineage>
        <taxon>Bacteria</taxon>
        <taxon>Bacillati</taxon>
        <taxon>Bacillota</taxon>
        <taxon>Bacilli</taxon>
        <taxon>Bacillales</taxon>
        <taxon>Paenibacillaceae</taxon>
        <taxon>Cohnella</taxon>
    </lineage>
</organism>
<dbReference type="KEGG" id="cohn:KCTCHS21_27030"/>
<evidence type="ECO:0000256" key="2">
    <source>
        <dbReference type="ARBA" id="ARBA00012782"/>
    </source>
</evidence>
<dbReference type="PANTHER" id="PTHR11113:SF2">
    <property type="entry name" value="ADENINE DEAMINASE"/>
    <property type="match status" value="1"/>
</dbReference>
<dbReference type="HAMAP" id="MF_01518">
    <property type="entry name" value="Adenine_deamin"/>
    <property type="match status" value="1"/>
</dbReference>
<evidence type="ECO:0000313" key="10">
    <source>
        <dbReference type="Proteomes" id="UP000289856"/>
    </source>
</evidence>
<proteinExistence type="inferred from homology"/>
<dbReference type="InterPro" id="IPR026912">
    <property type="entry name" value="Adenine_deam_C"/>
</dbReference>
<dbReference type="AlphaFoldDB" id="A0A3T1D5C5"/>
<protein>
    <recommendedName>
        <fullName evidence="2 6">Adenine deaminase</fullName>
        <shortName evidence="6">Adenase</shortName>
        <shortName evidence="6">Adenine aminase</shortName>
        <ecNumber evidence="2 6">3.5.4.2</ecNumber>
    </recommendedName>
</protein>
<evidence type="ECO:0000256" key="5">
    <source>
        <dbReference type="ARBA" id="ARBA00047720"/>
    </source>
</evidence>
<dbReference type="Proteomes" id="UP000289856">
    <property type="component" value="Chromosome"/>
</dbReference>
<dbReference type="GO" id="GO:0000034">
    <property type="term" value="F:adenine deaminase activity"/>
    <property type="evidence" value="ECO:0007669"/>
    <property type="project" value="UniProtKB-UniRule"/>
</dbReference>
<dbReference type="InterPro" id="IPR006679">
    <property type="entry name" value="Adenine_deam"/>
</dbReference>
<dbReference type="SUPFAM" id="SSF51338">
    <property type="entry name" value="Composite domain of metallo-dependent hydrolases"/>
    <property type="match status" value="1"/>
</dbReference>
<evidence type="ECO:0000256" key="6">
    <source>
        <dbReference type="HAMAP-Rule" id="MF_01518"/>
    </source>
</evidence>
<dbReference type="InterPro" id="IPR011059">
    <property type="entry name" value="Metal-dep_hydrolase_composite"/>
</dbReference>
<feature type="domain" description="Amidohydrolase-related" evidence="7">
    <location>
        <begin position="68"/>
        <end position="352"/>
    </location>
</feature>
<name>A0A3T1D5C5_9BACL</name>
<evidence type="ECO:0000256" key="1">
    <source>
        <dbReference type="ARBA" id="ARBA00006773"/>
    </source>
</evidence>
<dbReference type="Pfam" id="PF13382">
    <property type="entry name" value="Adenine_deam_C"/>
    <property type="match status" value="1"/>
</dbReference>
<dbReference type="PANTHER" id="PTHR11113">
    <property type="entry name" value="N-ACETYLGLUCOSAMINE-6-PHOSPHATE DEACETYLASE"/>
    <property type="match status" value="1"/>
</dbReference>
<comment type="cofactor">
    <cofactor evidence="6">
        <name>Mn(2+)</name>
        <dbReference type="ChEBI" id="CHEBI:29035"/>
    </cofactor>
</comment>
<accession>A0A3T1D5C5</accession>
<dbReference type="GO" id="GO:0006146">
    <property type="term" value="P:adenine catabolic process"/>
    <property type="evidence" value="ECO:0007669"/>
    <property type="project" value="InterPro"/>
</dbReference>
<evidence type="ECO:0000313" key="9">
    <source>
        <dbReference type="EMBL" id="BBI33304.1"/>
    </source>
</evidence>
<keyword evidence="3 6" id="KW-0378">Hydrolase</keyword>
<dbReference type="OrthoDB" id="9775607at2"/>
<evidence type="ECO:0000259" key="8">
    <source>
        <dbReference type="Pfam" id="PF13382"/>
    </source>
</evidence>